<feature type="compositionally biased region" description="Acidic residues" evidence="1">
    <location>
        <begin position="42"/>
        <end position="63"/>
    </location>
</feature>
<feature type="chain" id="PRO_5037862964" description="DUF4352 domain-containing protein" evidence="2">
    <location>
        <begin position="27"/>
        <end position="242"/>
    </location>
</feature>
<reference evidence="3" key="2">
    <citation type="submission" date="2020-09" db="EMBL/GenBank/DDBJ databases">
        <authorList>
            <person name="Yu Y."/>
        </authorList>
    </citation>
    <scope>NUCLEOTIDE SEQUENCE</scope>
    <source>
        <strain evidence="3">KCTC 49039</strain>
    </source>
</reference>
<dbReference type="RefSeq" id="WP_191829892.1">
    <property type="nucleotide sequence ID" value="NZ_JACYHB010000014.1"/>
</dbReference>
<dbReference type="Proteomes" id="UP000610846">
    <property type="component" value="Unassembled WGS sequence"/>
</dbReference>
<feature type="region of interest" description="Disordered" evidence="1">
    <location>
        <begin position="23"/>
        <end position="78"/>
    </location>
</feature>
<keyword evidence="2" id="KW-0732">Signal</keyword>
<dbReference type="EMBL" id="JACYHB010000014">
    <property type="protein sequence ID" value="MBD8080305.1"/>
    <property type="molecule type" value="Genomic_DNA"/>
</dbReference>
<accession>A0A927J2A3</accession>
<evidence type="ECO:0000313" key="3">
    <source>
        <dbReference type="EMBL" id="MBD8080305.1"/>
    </source>
</evidence>
<proteinExistence type="predicted"/>
<dbReference type="AlphaFoldDB" id="A0A927J2A3"/>
<evidence type="ECO:0000256" key="2">
    <source>
        <dbReference type="SAM" id="SignalP"/>
    </source>
</evidence>
<dbReference type="PROSITE" id="PS51257">
    <property type="entry name" value="PROKAR_LIPOPROTEIN"/>
    <property type="match status" value="1"/>
</dbReference>
<feature type="signal peptide" evidence="2">
    <location>
        <begin position="1"/>
        <end position="26"/>
    </location>
</feature>
<evidence type="ECO:0000313" key="4">
    <source>
        <dbReference type="Proteomes" id="UP000610846"/>
    </source>
</evidence>
<name>A0A927J2A3_9MICO</name>
<organism evidence="3 4">
    <name type="scientific">Cellulosimicrobium arenosum</name>
    <dbReference type="NCBI Taxonomy" id="2708133"/>
    <lineage>
        <taxon>Bacteria</taxon>
        <taxon>Bacillati</taxon>
        <taxon>Actinomycetota</taxon>
        <taxon>Actinomycetes</taxon>
        <taxon>Micrococcales</taxon>
        <taxon>Promicromonosporaceae</taxon>
        <taxon>Cellulosimicrobium</taxon>
    </lineage>
</organism>
<sequence>MRPVRTLTAAAATALTLGLAACSSGAEDTVTEEPPATVSADPAEEETEPAEEETEPAEDDTEGDAASSGETPEWADPYEVTGEQISTFDVGDVRVDVYQVGTEEATDTGFFVDPESNEPVIDVGDEIVYVNYVVTNEGDPVDLGSSLVSFDTRYDDWPYMQGMDGVTDSEQMESLGLADDVPHYAEPSVYTLGTDQSYATAENFLYQSGSPLTIQATITPVDAEGELLHDERMEAEGTGTIS</sequence>
<comment type="caution">
    <text evidence="3">The sequence shown here is derived from an EMBL/GenBank/DDBJ whole genome shotgun (WGS) entry which is preliminary data.</text>
</comment>
<protein>
    <recommendedName>
        <fullName evidence="5">DUF4352 domain-containing protein</fullName>
    </recommendedName>
</protein>
<gene>
    <name evidence="3" type="ORF">IF651_14710</name>
</gene>
<keyword evidence="4" id="KW-1185">Reference proteome</keyword>
<evidence type="ECO:0000256" key="1">
    <source>
        <dbReference type="SAM" id="MobiDB-lite"/>
    </source>
</evidence>
<reference evidence="3" key="1">
    <citation type="journal article" date="2018" name="Curr. Microbiol.">
        <title>Cellulosimicrobium arenosum sp. nov., Isolated from Marine Sediment Sand.</title>
        <authorList>
            <person name="Oh M."/>
            <person name="Kim J.H."/>
            <person name="Yoon J.H."/>
            <person name="Schumann P."/>
            <person name="Kim W."/>
        </authorList>
    </citation>
    <scope>NUCLEOTIDE SEQUENCE</scope>
    <source>
        <strain evidence="3">KCTC 49039</strain>
    </source>
</reference>
<evidence type="ECO:0008006" key="5">
    <source>
        <dbReference type="Google" id="ProtNLM"/>
    </source>
</evidence>